<feature type="transmembrane region" description="Helical" evidence="1">
    <location>
        <begin position="257"/>
        <end position="277"/>
    </location>
</feature>
<keyword evidence="1" id="KW-0472">Membrane</keyword>
<sequence length="282" mass="30690">MNFAGLQYSGLYLKNIDSAITWYRQADMVLACEGLEKQFTICLEGIEMENKHTLLSAALIAGTFTTPASAIVVSDTDLWNFDNGNTVTSSSALDAGTLAINMFGNSTGNTVEPENVIFANQGAGAIQFVEWQTDSDVTLRSFVLNAFHDATATSFIDRRRFSDFRLFAYNNDTSIFDEIFSITASFPYGNTADPLTGNFLNDSNGPNFSLGVDLATTVTTDRFRAEFVQAQSGAFQGSRILELDGFSEFQFDNTTVVPIPAAAWLFGSGLLGLIGIARRKKS</sequence>
<dbReference type="EMBL" id="UOFE01000027">
    <property type="protein sequence ID" value="VAW52440.1"/>
    <property type="molecule type" value="Genomic_DNA"/>
</dbReference>
<organism evidence="2">
    <name type="scientific">hydrothermal vent metagenome</name>
    <dbReference type="NCBI Taxonomy" id="652676"/>
    <lineage>
        <taxon>unclassified sequences</taxon>
        <taxon>metagenomes</taxon>
        <taxon>ecological metagenomes</taxon>
    </lineage>
</organism>
<evidence type="ECO:0000256" key="1">
    <source>
        <dbReference type="SAM" id="Phobius"/>
    </source>
</evidence>
<keyword evidence="1" id="KW-0812">Transmembrane</keyword>
<accession>A0A3B0WIX2</accession>
<keyword evidence="1" id="KW-1133">Transmembrane helix</keyword>
<evidence type="ECO:0008006" key="3">
    <source>
        <dbReference type="Google" id="ProtNLM"/>
    </source>
</evidence>
<dbReference type="NCBIfam" id="TIGR03370">
    <property type="entry name" value="VPLPA-CTERM"/>
    <property type="match status" value="1"/>
</dbReference>
<reference evidence="2" key="1">
    <citation type="submission" date="2018-06" db="EMBL/GenBank/DDBJ databases">
        <authorList>
            <person name="Zhirakovskaya E."/>
        </authorList>
    </citation>
    <scope>NUCLEOTIDE SEQUENCE</scope>
</reference>
<dbReference type="InterPro" id="IPR022472">
    <property type="entry name" value="VPLPA-CTERM"/>
</dbReference>
<dbReference type="AlphaFoldDB" id="A0A3B0WIX2"/>
<gene>
    <name evidence="2" type="ORF">MNBD_GAMMA05-752</name>
</gene>
<protein>
    <recommendedName>
        <fullName evidence="3">PEP-CTERM protein-sorting domain-containing protein</fullName>
    </recommendedName>
</protein>
<evidence type="ECO:0000313" key="2">
    <source>
        <dbReference type="EMBL" id="VAW52440.1"/>
    </source>
</evidence>
<name>A0A3B0WIX2_9ZZZZ</name>
<proteinExistence type="predicted"/>